<evidence type="ECO:0000256" key="4">
    <source>
        <dbReference type="ARBA" id="ARBA00022771"/>
    </source>
</evidence>
<dbReference type="KEGG" id="aqu:100634715"/>
<keyword evidence="4" id="KW-0863">Zinc-finger</keyword>
<feature type="region of interest" description="Disordered" evidence="7">
    <location>
        <begin position="116"/>
        <end position="192"/>
    </location>
</feature>
<evidence type="ECO:0000313" key="9">
    <source>
        <dbReference type="EnsemblMetazoa" id="XP_019851957.1"/>
    </source>
</evidence>
<keyword evidence="10" id="KW-1185">Reference proteome</keyword>
<evidence type="ECO:0000256" key="5">
    <source>
        <dbReference type="ARBA" id="ARBA00022833"/>
    </source>
</evidence>
<dbReference type="Pfam" id="PF20173">
    <property type="entry name" value="ZnF_RZ-type"/>
    <property type="match status" value="1"/>
</dbReference>
<dbReference type="GO" id="GO:0016887">
    <property type="term" value="F:ATP hydrolysis activity"/>
    <property type="evidence" value="ECO:0007669"/>
    <property type="project" value="InterPro"/>
</dbReference>
<dbReference type="PROSITE" id="PS51981">
    <property type="entry name" value="ZF_RZ"/>
    <property type="match status" value="1"/>
</dbReference>
<evidence type="ECO:0000259" key="8">
    <source>
        <dbReference type="PROSITE" id="PS51981"/>
    </source>
</evidence>
<dbReference type="EnsemblMetazoa" id="XM_019996398.1">
    <property type="protein sequence ID" value="XP_019851957.1"/>
    <property type="gene ID" value="LOC100634715"/>
</dbReference>
<keyword evidence="5" id="KW-0862">Zinc</keyword>
<protein>
    <recommendedName>
        <fullName evidence="8">RZ-type domain-containing protein</fullName>
    </recommendedName>
</protein>
<dbReference type="SUPFAM" id="SSF52540">
    <property type="entry name" value="P-loop containing nucleoside triphosphate hydrolases"/>
    <property type="match status" value="2"/>
</dbReference>
<evidence type="ECO:0000256" key="6">
    <source>
        <dbReference type="ARBA" id="ARBA00022859"/>
    </source>
</evidence>
<dbReference type="Proteomes" id="UP000007879">
    <property type="component" value="Unassembled WGS sequence"/>
</dbReference>
<dbReference type="GeneID" id="100634715"/>
<evidence type="ECO:0000256" key="7">
    <source>
        <dbReference type="SAM" id="MobiDB-lite"/>
    </source>
</evidence>
<dbReference type="InterPro" id="IPR046439">
    <property type="entry name" value="ZF_RZ_dom"/>
</dbReference>
<dbReference type="GO" id="GO:0004842">
    <property type="term" value="F:ubiquitin-protein transferase activity"/>
    <property type="evidence" value="ECO:0007669"/>
    <property type="project" value="InterPro"/>
</dbReference>
<proteinExistence type="predicted"/>
<keyword evidence="6" id="KW-0391">Immunity</keyword>
<dbReference type="SMART" id="SM00382">
    <property type="entry name" value="AAA"/>
    <property type="match status" value="2"/>
</dbReference>
<dbReference type="InterPro" id="IPR003593">
    <property type="entry name" value="AAA+_ATPase"/>
</dbReference>
<keyword evidence="2" id="KW-0963">Cytoplasm</keyword>
<dbReference type="InterPro" id="IPR027417">
    <property type="entry name" value="P-loop_NTPase"/>
</dbReference>
<keyword evidence="3" id="KW-0479">Metal-binding</keyword>
<dbReference type="Gene3D" id="3.40.50.300">
    <property type="entry name" value="P-loop containing nucleotide triphosphate hydrolases"/>
    <property type="match status" value="2"/>
</dbReference>
<name>A0AAN0J5D3_AMPQE</name>
<dbReference type="GO" id="GO:0002376">
    <property type="term" value="P:immune system process"/>
    <property type="evidence" value="ECO:0007669"/>
    <property type="project" value="UniProtKB-KW"/>
</dbReference>
<evidence type="ECO:0000313" key="10">
    <source>
        <dbReference type="Proteomes" id="UP000007879"/>
    </source>
</evidence>
<dbReference type="PANTHER" id="PTHR22605">
    <property type="entry name" value="RZ-TYPE DOMAIN-CONTAINING PROTEIN"/>
    <property type="match status" value="1"/>
</dbReference>
<organism evidence="9 10">
    <name type="scientific">Amphimedon queenslandica</name>
    <name type="common">Sponge</name>
    <dbReference type="NCBI Taxonomy" id="400682"/>
    <lineage>
        <taxon>Eukaryota</taxon>
        <taxon>Metazoa</taxon>
        <taxon>Porifera</taxon>
        <taxon>Demospongiae</taxon>
        <taxon>Heteroscleromorpha</taxon>
        <taxon>Haplosclerida</taxon>
        <taxon>Niphatidae</taxon>
        <taxon>Amphimedon</taxon>
    </lineage>
</organism>
<evidence type="ECO:0000256" key="1">
    <source>
        <dbReference type="ARBA" id="ARBA00004496"/>
    </source>
</evidence>
<dbReference type="RefSeq" id="XP_019851957.1">
    <property type="nucleotide sequence ID" value="XM_019996398.1"/>
</dbReference>
<sequence>MSQTSDGSAISNCRHCHEPFPSVDARFCSQCGEPRFKRKQCLLCHLYVPDRKLCKNCLAPLNPNDFDYTPLKRCSNSDCNAFLVKELLKCYKCQKEQESIPPSILDLQAISSELCPGSPTNSQPQSGELFPDSASNPQPISGELFPDSASNPQPISGELFPDSASNPQPISGELFPDSASNPQSISGGKMCPDSPSNLHIYEPICPRDIPNNALTGMVVRHRPQSGTIVFHALLPTKLWQWDGQTRVYIKFSHKQIDDWSEPLKVIRGNDDMKELTYDLKMNHGVNYDNTLYRYHVNSAATKGTHQPEYITCNVTKNLPENTHRVLKVRRGNHQYDMAILPQIEEKRNNWRMIASTVKDFVFREEDITRKRCLHIYLQDQLKALHTGNIQVSGNDLVSSVMEVYDCLSNMWIQEEGSDIKSTTPILSFQNLEKEIKLLLFSIVEYHMNEKAVQYKKIVVVAALIICCLQKLEIKHSNIRSRDVNALLSLIFIYPGIDYENQRCDQLDILKNLLHNNDELKHLFINGVEACCKRLIDSKSAPIYVSNVLRVAFLIYLIMNKQLPTIDVNQFPNYIQWVPHGQNQVYWCILKAIANRKWDPNCSIQVYHDLESWLTLYPHFLPNFIYSWPSTVYEKLFTVINPFYSISRAALLLNTVNRGTVKRWLHVISLKIEEDAHKQRVDAIQVSQILKSAEYLMESLMSMRLNMPALILQGISLTLQVYSLPVCSSKNLLPEFAKLTFYLSVYVSKEIGGQHFGNRMCESFSGRTQFQNPREFEMWNEMLSLQCSAELMKIWESVVENVLLSRIIKLDSIDDKIEIIANFKAFKKMKPLFKDCITEELEKSFKKFITTPECCISDQSKTTIEQSEIGLAIIKKLLPIKYPDLSLNIEAILNWDLWPTLLKIQVRHSKTSNSDQDICHKAYVIVVNISTCILDGSITVHNLEMIKEKQTRMEKLYGAIFHDKNLGTMPGRFNATLLGHLKKYTTYASQHKNLSVLVQNLPSANIYGLEELKRNLNLDFSEKPISSICYEKNGQIFVFAFQSAAPLFTILDKFTILSLSHRSNTFQKFWNEQIEQCHGTDLQIGDVVQYIWNPVFKRCCEHLESLKDRSVKLSIVDVLLDQYSEEKLQAEVSTLHRGICECNGSACTSDPFWIIYCVQRMQQYRLLCQHASTAKAFLNLKDALTLTGDFRIIEQLAAQFEKSVSDQCLQFVNESLVETGNFLHGISSDENKLSCLKIFANCQELIKWIKRETRSVLDLQQFITIALTTGSGGEDDYAQDALSNLRTIGNAFATLIYHIPKSTGYKELEENFVHVWESLKHDPTLPQKLSDCGKQIEWYKTLAQKMKGPMEETYIGQMKNINKYGCYIVGCHAEMPCSKLSDIIQMDLQKCPMTLPQQNYTIDELKHLESKLVLIMGNKSNDKEQFGEVLNTVCHIGELLIQLHQQSHCEYVGWVQFFSCNHPNIMNILMTVRKKMTKDLENWQKMVNKTRQKYYCLSYYTTQQLLLLQKELCCIVKPSDVQAGVLSLLQSLSQNVTAEQVVSLIQQVNNDSNEDEDEVDGQNKHAASLQNDCHIKEMSSKEYIADELTILPSIPPSELGENCNLTSKQHKILENLIQAFDFPRKLILLAFEKAPNPDIEESVELWCFDNVQIEQKINATAIEEPVLNNYDGSHSIEQQAHSPSSEPMLMKKNHSVVQNVVPALFEHSSQIPLEAAEKHPDDDDLITASLFSDAIKQQSTSTSSECDVIGTDISTSHNNSETSFSLKKLAKLLSKLNDMGPITKERKFPKFLKQGEPNLVVASPDGVLKVILSLYMENMDLPLPLYEEILICNDNTTIEEIHLLFQRALGDPNHFRIFCLAHAELLSYQVCDEALKLLFQCTQGKNDYKLVIVCTNKNLDKSHIVSRLQIYNRPYGNVIYTDEIFSQYLMNHFVCQPGVKVQASNIDPDKSYVRLVTSERPGMGKTLCIKKMIQRNWLQHAVLPIHGPNVTNDDIFKGLFSVNQNKIEATIFHIDISANVLRELDSILFSLLILRAFKDSRGRVWRCHQVYYYILEATILKDQRPFLLSTIALLDLLPKITCMSPKCVLNMLENDKRDSVREIVNIDEIKSEKFKFVHNYLVKIDKSKSSDSDKQKVVQVRRLQVLLKYCGVKDPSWSELNHFVTFLSMQLKPCEESVFCNTKLAGNIFSGLKTFSVKFMIRMSKDFATSSLKGEVDIENQGSAAYDKIRNFQIDDSKVWERNNHSYLFFNKDGHSITFVGFNVSSNGDLLDPVTKKVIEPKIMTPQLYEGLTRNGVDFSKNYDNWIQKLAAVMGLEGHIDPDPTYVLTIDNVIKMMAIYMKFRCNIPVILMGETGCGKTRLIRYMCDLIAQNYSKRTKNVKNMLIMKMHGGISKADVAKQVMEAEELAKTNINLDTILFFDEANTSDAVGLIKEVMCDRRVNGRPIKNDVKFIAACNPYRKHNEEMIYKLESAGLGFYVKANETSQKLGNIPLRQLVYRVLDLPPSMRPFVYDFGQLSIENEEKYIEQIVSEQCQEIPQVKGKFVKSITNVVAWSQQYMKGKKDECSFVSLRDVHRAMLVFKYFVQKSTLFYSKVDEKARAEGKQPLDCITRSLVLAVSVCYLSKLQDRMKYETGVIRQFTDPLKLGGKKQFFNEIKWCQDVLLDNMKLGPNIARNAALKENIFMMVICIELRIPLFLIGKPGSSKSLAKSIIASSMLGKSSESDLMREMKEIQLFSYQCSQLSTSESVVEVFNAAKSFQNKQDVNNFVSIVVLDEVGLAEDSPNLPLKTLHPLLEDGTEGANGLGQVIAHEQRAAFIGISNWALDPAKMNRGVMVTRGDPDEAELELTARGICSNSPNDPVRDRLNPYFKPLSAAYKEICDEQEKNGRLFFGLRDFYSLIKMLYWMCKHTGMQLTGPQLQHAIKRNFGGLDLKEVDIEKIFKNHIKELEHVPDLNHIKDEELYKFLIPDCSPLGLIRSSLQTKDKSWHGENRYLLFLTENYAALQVLKHYLYKEVGIQQDSNATGSDDSETNQQALHQTEPFFLFGSSFPKDREFTQVCRNINKIKICMETGRTVILLNLDNLYESLYDLLNQYYIHFGSQKYVDLGLQTHRVKCRVHNDFKLILVAEKRTVYKKFPIPLINRLEKHFVLAETVLLDWQKEVFRELINWIGDFINVQNKNEFSVEDAFVGYKNDTPASVVFQATQQLQQSWGWPEQRHDSEEWKKAVLARSKKILLQMASPDALIRLKFTNLNEKRDKLLKIYYSDQHHRNIIELLNNNIKKNQKGGRSIGLMMQITTHCHLLSSLEIEDLSHNLGKEINCFLLQEFDTEIDFTSKIRPLFSKDKETLLIIQCDSGHIYGDLIAYARYRIEDEKQKITLKQNPIHVLFIINLPHQAEKERSSSFVRFHDGVWVSVHIDNIRISSESDLTLEDAQSTPISQLFYSEPKVVSDTCETQPPQEKDEMDNDVMEEVNPPIAKVKKNHCQCLRLYYCIQTALAKLTENYEEYEQSIISRVKILSSIIPQKPDFPLDFTTFYGALVKHIKILLQQRESYLFEKEWILDEAINTKKLQDGGTFQNSLIRRIDEVIVPLFSHIIFFIDQYANLSFLKEERNKDYLQQLWLLIFSNQDLVHFNYQNYVLNGHTVNQDPLASELKFDCQFPFFWLFKNAFISMLEIVPGNKRNVIHDYLCNALSDSAIAIILNKVPEEYLKHLSKRYLGDIIRSTHHITHHLPKKEYEILEEALYSIISGPGFNHKSFLSYLAAVHVIYHEYRQEIMWLGQLTTLKPGILCQVPQIGHNQEHFELPLLIVKSAIGVDGLALPIDAIGRCYVPDRLLKLQQCQNIIDAILNLASYHELAHDIRLEWQRVRVVQLFIEHVAMKCSVNDEQFTKFVQYAKRIDRMIEKQKDFTKKKTLLKIQEGLKLLEKNSEHKMQKQICHCSNSFFMEVVSSLCFGQPSPPETELIQELLNIVLAKEEKMTKEFSFSGKITDKIPVLRSFLLQLLLEHSTEMVKIHLKEYFSRAQQLFQNDSNFYLLYIQCLEDAIYKKHNQMSLADKIEQCVKIFSDGKILRKHAVPSGYENEITLEFLEEVATLRYSFTIVAELIYYQHHHEKRSQTNALHQLLDMIKKFCFNATDVYGSSIFLAKLLVRNYGFSFLYNLTEDHNMQWVIPKTLQGQGCKNSDPFIIYKGYSQFKAVLLDVKYRNQFTELEMHIKHLQSSDINLLLFGIYEVVTGSAAFKVDKDCDGNNDEAITKILTAVRNCKKINKELIAVAQDLLSNSYCGRLEHMVIRPGMNPQNRLLTDLVVHVAVVMQHNSLSKILGPFIQMINDPEKLKATYLPTMPEDSLPYVRAAMSEHSGKFYKCQNGHPYFIGDCGRPWTRSTCPVCQSPIGGQLHKADKGNELAKTNDKTETGYALGQPNQREAIPSAERSLSPSACAIMRALMHCSLLWISCTKEDKIQGLLNIIKTDVKPREVSSFFWQHLQHDINMLSTAIGKSQDDACLLVHLILEQINSKNDVKCTITKLETKEKRQKWEKSFSESFIHPVLINLDAKLNEAVTLQLNDKSIENDQLLYAVYEKMKIYPTEITPHLWSYRPYITLENLLQLLQTQKEICPILHEFLVQEPLLRATQYLPNILKLQHEMYQLCHRKYDKKEIAALTIGSYIAILRNRDSSPKLVADFNKKLNSLRKVWTLVKGKLKDYARVMVDPNLIEIVTWDESTPLTCLIPTLTGQGACTTALVDLMVRVHNEFIEKCHKELTKKDIYWRKYKVPVSHVQCCHLLDYEKQLTSIVLSHCQYSLEFGKGQKINYDLPALEKHLVDRFIHGKPYIQLELLQVMYRKEVYNAETFHQLRKNVQPQIKLTEKQQNDIIKELQSINHLRECLDVVEIVIGFLSSQKNSAKTKLRSYISGVDLMRMKKKFSEKALEYCTLGHILSLWEIISVEIAKRHTLRKQEPFDDLSDVLLTNLQDDQIKELESYLKGIELAPFLNFFYEFIETVVRHSEAQNTTEWPLKDTLYARLEQIELDGMLPHNFTDKFPASITVRQSVATWKTIVFYQHRSMHLI</sequence>
<dbReference type="PANTHER" id="PTHR22605:SF16">
    <property type="entry name" value="E3 UBIQUITIN-PROTEIN LIGASE RNF213"/>
    <property type="match status" value="1"/>
</dbReference>
<reference evidence="9" key="2">
    <citation type="submission" date="2024-06" db="UniProtKB">
        <authorList>
            <consortium name="EnsemblMetazoa"/>
        </authorList>
    </citation>
    <scope>IDENTIFICATION</scope>
</reference>
<comment type="subcellular location">
    <subcellularLocation>
        <location evidence="1">Cytoplasm</location>
    </subcellularLocation>
</comment>
<evidence type="ECO:0000256" key="3">
    <source>
        <dbReference type="ARBA" id="ARBA00022723"/>
    </source>
</evidence>
<dbReference type="GO" id="GO:0008270">
    <property type="term" value="F:zinc ion binding"/>
    <property type="evidence" value="ECO:0007669"/>
    <property type="project" value="UniProtKB-KW"/>
</dbReference>
<dbReference type="CDD" id="cd00009">
    <property type="entry name" value="AAA"/>
    <property type="match status" value="1"/>
</dbReference>
<accession>A0AAN0J5D3</accession>
<dbReference type="InterPro" id="IPR031248">
    <property type="entry name" value="RNF213"/>
</dbReference>
<feature type="domain" description="RZ-type" evidence="8">
    <location>
        <begin position="4345"/>
        <end position="4416"/>
    </location>
</feature>
<reference evidence="10" key="1">
    <citation type="journal article" date="2010" name="Nature">
        <title>The Amphimedon queenslandica genome and the evolution of animal complexity.</title>
        <authorList>
            <person name="Srivastava M."/>
            <person name="Simakov O."/>
            <person name="Chapman J."/>
            <person name="Fahey B."/>
            <person name="Gauthier M.E."/>
            <person name="Mitros T."/>
            <person name="Richards G.S."/>
            <person name="Conaco C."/>
            <person name="Dacre M."/>
            <person name="Hellsten U."/>
            <person name="Larroux C."/>
            <person name="Putnam N.H."/>
            <person name="Stanke M."/>
            <person name="Adamska M."/>
            <person name="Darling A."/>
            <person name="Degnan S.M."/>
            <person name="Oakley T.H."/>
            <person name="Plachetzki D.C."/>
            <person name="Zhai Y."/>
            <person name="Adamski M."/>
            <person name="Calcino A."/>
            <person name="Cummins S.F."/>
            <person name="Goodstein D.M."/>
            <person name="Harris C."/>
            <person name="Jackson D.J."/>
            <person name="Leys S.P."/>
            <person name="Shu S."/>
            <person name="Woodcroft B.J."/>
            <person name="Vervoort M."/>
            <person name="Kosik K.S."/>
            <person name="Manning G."/>
            <person name="Degnan B.M."/>
            <person name="Rokhsar D.S."/>
        </authorList>
    </citation>
    <scope>NUCLEOTIDE SEQUENCE [LARGE SCALE GENOMIC DNA]</scope>
</reference>
<evidence type="ECO:0000256" key="2">
    <source>
        <dbReference type="ARBA" id="ARBA00022490"/>
    </source>
</evidence>
<dbReference type="GO" id="GO:0005737">
    <property type="term" value="C:cytoplasm"/>
    <property type="evidence" value="ECO:0007669"/>
    <property type="project" value="UniProtKB-SubCell"/>
</dbReference>